<name>A0AA35WKU0_GEOBA</name>
<accession>A0AA35WKU0</accession>
<protein>
    <submittedName>
        <fullName evidence="1">Uncharacterized protein</fullName>
    </submittedName>
</protein>
<sequence>MRERAMAVSSGLSSRRQARLQQDIQSITALCSANPVLQVFTPPTSESLVVLLNGPTHRYVVCTGYMYLDKCAG</sequence>
<evidence type="ECO:0000313" key="2">
    <source>
        <dbReference type="Proteomes" id="UP001174909"/>
    </source>
</evidence>
<dbReference type="EMBL" id="CASHTH010002050">
    <property type="protein sequence ID" value="CAI8024084.1"/>
    <property type="molecule type" value="Genomic_DNA"/>
</dbReference>
<reference evidence="1" key="1">
    <citation type="submission" date="2023-03" db="EMBL/GenBank/DDBJ databases">
        <authorList>
            <person name="Steffen K."/>
            <person name="Cardenas P."/>
        </authorList>
    </citation>
    <scope>NUCLEOTIDE SEQUENCE</scope>
</reference>
<keyword evidence="2" id="KW-1185">Reference proteome</keyword>
<comment type="caution">
    <text evidence="1">The sequence shown here is derived from an EMBL/GenBank/DDBJ whole genome shotgun (WGS) entry which is preliminary data.</text>
</comment>
<dbReference type="AlphaFoldDB" id="A0AA35WKU0"/>
<gene>
    <name evidence="1" type="ORF">GBAR_LOCUS14026</name>
</gene>
<evidence type="ECO:0000313" key="1">
    <source>
        <dbReference type="EMBL" id="CAI8024084.1"/>
    </source>
</evidence>
<proteinExistence type="predicted"/>
<dbReference type="Proteomes" id="UP001174909">
    <property type="component" value="Unassembled WGS sequence"/>
</dbReference>
<organism evidence="1 2">
    <name type="scientific">Geodia barretti</name>
    <name type="common">Barrett's horny sponge</name>
    <dbReference type="NCBI Taxonomy" id="519541"/>
    <lineage>
        <taxon>Eukaryota</taxon>
        <taxon>Metazoa</taxon>
        <taxon>Porifera</taxon>
        <taxon>Demospongiae</taxon>
        <taxon>Heteroscleromorpha</taxon>
        <taxon>Tetractinellida</taxon>
        <taxon>Astrophorina</taxon>
        <taxon>Geodiidae</taxon>
        <taxon>Geodia</taxon>
    </lineage>
</organism>